<proteinExistence type="predicted"/>
<organism evidence="1 2">
    <name type="scientific">Dyadobacter jiangsuensis</name>
    <dbReference type="NCBI Taxonomy" id="1591085"/>
    <lineage>
        <taxon>Bacteria</taxon>
        <taxon>Pseudomonadati</taxon>
        <taxon>Bacteroidota</taxon>
        <taxon>Cytophagia</taxon>
        <taxon>Cytophagales</taxon>
        <taxon>Spirosomataceae</taxon>
        <taxon>Dyadobacter</taxon>
    </lineage>
</organism>
<accession>A0A2P8GJ01</accession>
<dbReference type="Proteomes" id="UP000241964">
    <property type="component" value="Unassembled WGS sequence"/>
</dbReference>
<comment type="caution">
    <text evidence="1">The sequence shown here is derived from an EMBL/GenBank/DDBJ whole genome shotgun (WGS) entry which is preliminary data.</text>
</comment>
<dbReference type="RefSeq" id="WP_106593608.1">
    <property type="nucleotide sequence ID" value="NZ_PYAS01000001.1"/>
</dbReference>
<evidence type="ECO:0000313" key="2">
    <source>
        <dbReference type="Proteomes" id="UP000241964"/>
    </source>
</evidence>
<dbReference type="OrthoDB" id="336698at2"/>
<sequence length="746" mass="83113">MKILALRILPPIALGRLGESDKPMAAYNLTLSRDKPLDFRKIVPEQSFQVHPSTGEITAYQPERVAFKDAENLEDKTGKAHPVAPFLEVFAITDKQPDKLVPLTVDLLKKAGHELEDISWDVQVGNIKIFRRTNDENDKMYATIDGIRSHELKPLQGKCANFLKGKTLPLGFVQFIKPTPDFPEIRFRFTPAAGKVYGSSLVRFNNGKEQVDPVFAGRRDDPILYDTKKGKWRGYSETSTPNPLYTNPAQIFAGYSDANGNQVSWGYLDDECDGFVTVKLTGRDGKTQFAKAHISAGPPAYAPDTLPIRVVSDELEQILKGTDVDGEVTIEEAEEIVRRAFETIRLMNTAIMNGNAYEGKLNVASTMVRQNTNDFGRLYEPIMATSLVDNMALQVLHERVFAGLSTGASPWFEDLLRKPEEIGDLSAKTLRKMPALMRGADGRSLTFTKRQINMVIKAAARSLMPETDAADASGDDPLVPSNLTAQLHYRGKGNPVSVLPRTAISNCFPGLEFDFRNLWRRAFQGIVLIENNNYVIDADKSLAHLIHHRLVAIDGKPTMVATSGPVFPDGDSVPLRTQDNPNGVSFMEWSNSMVNVLQKQGQQVACYFTAEQSTHEVVVDLDKLEDPALYTKVMLTVNKVFEGDSATLSEQIIKPGELTQGLCAPWQNDYRECACYYWAASRPDYVNVVPDEKGLSTGDSWMAKKRTGKYIPDDRVNTRLLSYDDLFINWQGELNFIVEGKDALNS</sequence>
<reference evidence="1 2" key="1">
    <citation type="submission" date="2018-03" db="EMBL/GenBank/DDBJ databases">
        <title>Genomic Encyclopedia of Archaeal and Bacterial Type Strains, Phase II (KMG-II): from individual species to whole genera.</title>
        <authorList>
            <person name="Goeker M."/>
        </authorList>
    </citation>
    <scope>NUCLEOTIDE SEQUENCE [LARGE SCALE GENOMIC DNA]</scope>
    <source>
        <strain evidence="1 2">DSM 29057</strain>
    </source>
</reference>
<protein>
    <submittedName>
        <fullName evidence="1">Uncharacterized protein</fullName>
    </submittedName>
</protein>
<name>A0A2P8GJ01_9BACT</name>
<evidence type="ECO:0000313" key="1">
    <source>
        <dbReference type="EMBL" id="PSL33935.1"/>
    </source>
</evidence>
<keyword evidence="2" id="KW-1185">Reference proteome</keyword>
<dbReference type="EMBL" id="PYAS01000001">
    <property type="protein sequence ID" value="PSL33935.1"/>
    <property type="molecule type" value="Genomic_DNA"/>
</dbReference>
<gene>
    <name evidence="1" type="ORF">CLV60_101304</name>
</gene>
<dbReference type="AlphaFoldDB" id="A0A2P8GJ01"/>